<dbReference type="EMBL" id="CP089977">
    <property type="protein sequence ID" value="UXZ04026.1"/>
    <property type="molecule type" value="Genomic_DNA"/>
</dbReference>
<proteinExistence type="predicted"/>
<protein>
    <submittedName>
        <fullName evidence="2">Uncharacterized protein</fullName>
    </submittedName>
</protein>
<keyword evidence="1" id="KW-0732">Signal</keyword>
<reference evidence="2" key="1">
    <citation type="submission" date="2021-12" db="EMBL/GenBank/DDBJ databases">
        <title>taxonomy of Moraxella sp. ZY201224.</title>
        <authorList>
            <person name="Li F."/>
        </authorList>
    </citation>
    <scope>NUCLEOTIDE SEQUENCE</scope>
    <source>
        <strain evidence="2">ZY201224</strain>
    </source>
</reference>
<feature type="signal peptide" evidence="1">
    <location>
        <begin position="1"/>
        <end position="19"/>
    </location>
</feature>
<gene>
    <name evidence="2" type="ORF">LU297_05215</name>
</gene>
<name>A0ABY6F1T5_9GAMM</name>
<dbReference type="RefSeq" id="WP_263075504.1">
    <property type="nucleotide sequence ID" value="NZ_CP089977.1"/>
</dbReference>
<organism evidence="2 3">
    <name type="scientific">Moraxella nasicaprae</name>
    <dbReference type="NCBI Taxonomy" id="2904122"/>
    <lineage>
        <taxon>Bacteria</taxon>
        <taxon>Pseudomonadati</taxon>
        <taxon>Pseudomonadota</taxon>
        <taxon>Gammaproteobacteria</taxon>
        <taxon>Moraxellales</taxon>
        <taxon>Moraxellaceae</taxon>
        <taxon>Moraxella</taxon>
    </lineage>
</organism>
<evidence type="ECO:0000256" key="1">
    <source>
        <dbReference type="SAM" id="SignalP"/>
    </source>
</evidence>
<feature type="chain" id="PRO_5047155005" evidence="1">
    <location>
        <begin position="20"/>
        <end position="120"/>
    </location>
</feature>
<evidence type="ECO:0000313" key="2">
    <source>
        <dbReference type="EMBL" id="UXZ04026.1"/>
    </source>
</evidence>
<evidence type="ECO:0000313" key="3">
    <source>
        <dbReference type="Proteomes" id="UP001063782"/>
    </source>
</evidence>
<dbReference type="Proteomes" id="UP001063782">
    <property type="component" value="Chromosome"/>
</dbReference>
<keyword evidence="3" id="KW-1185">Reference proteome</keyword>
<accession>A0ABY6F1T5</accession>
<sequence>MKKLAVCFLAILTCQSALAAGNLPFVGEKDFNFYRGNGTAQSIIINKTGNVTMRLHGKISITTYRGKYKAVMCDGESCYKIIGSNKIAKTNRKGVILSGQDENCGIPFEPLPAKCITDLD</sequence>